<organism evidence="2 3">
    <name type="scientific">Methylobacterium oryzae</name>
    <dbReference type="NCBI Taxonomy" id="334852"/>
    <lineage>
        <taxon>Bacteria</taxon>
        <taxon>Pseudomonadati</taxon>
        <taxon>Pseudomonadota</taxon>
        <taxon>Alphaproteobacteria</taxon>
        <taxon>Hyphomicrobiales</taxon>
        <taxon>Methylobacteriaceae</taxon>
        <taxon>Methylobacterium</taxon>
    </lineage>
</organism>
<dbReference type="Proteomes" id="UP001355206">
    <property type="component" value="Unassembled WGS sequence"/>
</dbReference>
<accession>A0ABU7TPD8</accession>
<evidence type="ECO:0008006" key="4">
    <source>
        <dbReference type="Google" id="ProtNLM"/>
    </source>
</evidence>
<evidence type="ECO:0000256" key="1">
    <source>
        <dbReference type="SAM" id="MobiDB-lite"/>
    </source>
</evidence>
<protein>
    <recommendedName>
        <fullName evidence="4">DUF2946 domain-containing protein</fullName>
    </recommendedName>
</protein>
<evidence type="ECO:0000313" key="3">
    <source>
        <dbReference type="Proteomes" id="UP001355206"/>
    </source>
</evidence>
<gene>
    <name evidence="2" type="ORF">MOTC310_13925</name>
</gene>
<proteinExistence type="predicted"/>
<comment type="caution">
    <text evidence="2">The sequence shown here is derived from an EMBL/GenBank/DDBJ whole genome shotgun (WGS) entry which is preliminary data.</text>
</comment>
<dbReference type="EMBL" id="MLCA01000006">
    <property type="protein sequence ID" value="MEE7491503.1"/>
    <property type="molecule type" value="Genomic_DNA"/>
</dbReference>
<keyword evidence="3" id="KW-1185">Reference proteome</keyword>
<name>A0ABU7TPD8_9HYPH</name>
<reference evidence="2 3" key="1">
    <citation type="journal article" date="2012" name="Genet. Mol. Biol.">
        <title>Analysis of 16S rRNA and mxaF genes revealing insights into Methylobacterium niche-specific plant association.</title>
        <authorList>
            <person name="Dourado M.N."/>
            <person name="Andreote F.D."/>
            <person name="Dini-Andreote F."/>
            <person name="Conti R."/>
            <person name="Araujo J.M."/>
            <person name="Araujo W.L."/>
        </authorList>
    </citation>
    <scope>NUCLEOTIDE SEQUENCE [LARGE SCALE GENOMIC DNA]</scope>
    <source>
        <strain evidence="2 3">TC3-10</strain>
    </source>
</reference>
<sequence>MRRCQPLTVRGRAIIGLVALYALLLQAFLGFATPARAWDDPDAAICAAHGSGEPAGTVVHVHPCCTVVQAGALTLPTIDPAGAAWPAAPATRCAWRPEAEIPTTGPPASTGTARGPPRA</sequence>
<feature type="region of interest" description="Disordered" evidence="1">
    <location>
        <begin position="96"/>
        <end position="119"/>
    </location>
</feature>
<evidence type="ECO:0000313" key="2">
    <source>
        <dbReference type="EMBL" id="MEE7491503.1"/>
    </source>
</evidence>